<evidence type="ECO:0000256" key="1">
    <source>
        <dbReference type="SAM" id="Phobius"/>
    </source>
</evidence>
<organism evidence="2 3">
    <name type="scientific">Candidatus Flavonifractor intestinipullorum</name>
    <dbReference type="NCBI Taxonomy" id="2838587"/>
    <lineage>
        <taxon>Bacteria</taxon>
        <taxon>Bacillati</taxon>
        <taxon>Bacillota</taxon>
        <taxon>Clostridia</taxon>
        <taxon>Eubacteriales</taxon>
        <taxon>Oscillospiraceae</taxon>
        <taxon>Flavonifractor</taxon>
    </lineage>
</organism>
<comment type="caution">
    <text evidence="2">The sequence shown here is derived from an EMBL/GenBank/DDBJ whole genome shotgun (WGS) entry which is preliminary data.</text>
</comment>
<dbReference type="AlphaFoldDB" id="A0A9D2MBS5"/>
<dbReference type="EMBL" id="DWYC01000053">
    <property type="protein sequence ID" value="HJB57054.1"/>
    <property type="molecule type" value="Genomic_DNA"/>
</dbReference>
<sequence>MNAGPKKANLFLIELVLNLLIFALCAAVCVGLLVHARRMSAQSTRLTQAVYLAQSAAETWKATGTQPAEPAAQSGGLELRYTAEGNRLDIAVYQGEELLYELEGVTYLG</sequence>
<keyword evidence="1" id="KW-1133">Transmembrane helix</keyword>
<keyword evidence="1" id="KW-0472">Membrane</keyword>
<proteinExistence type="predicted"/>
<evidence type="ECO:0000313" key="3">
    <source>
        <dbReference type="Proteomes" id="UP000824208"/>
    </source>
</evidence>
<accession>A0A9D2MBS5</accession>
<keyword evidence="1" id="KW-0812">Transmembrane</keyword>
<reference evidence="2" key="1">
    <citation type="journal article" date="2021" name="PeerJ">
        <title>Extensive microbial diversity within the chicken gut microbiome revealed by metagenomics and culture.</title>
        <authorList>
            <person name="Gilroy R."/>
            <person name="Ravi A."/>
            <person name="Getino M."/>
            <person name="Pursley I."/>
            <person name="Horton D.L."/>
            <person name="Alikhan N.F."/>
            <person name="Baker D."/>
            <person name="Gharbi K."/>
            <person name="Hall N."/>
            <person name="Watson M."/>
            <person name="Adriaenssens E.M."/>
            <person name="Foster-Nyarko E."/>
            <person name="Jarju S."/>
            <person name="Secka A."/>
            <person name="Antonio M."/>
            <person name="Oren A."/>
            <person name="Chaudhuri R.R."/>
            <person name="La Ragione R."/>
            <person name="Hildebrand F."/>
            <person name="Pallen M.J."/>
        </authorList>
    </citation>
    <scope>NUCLEOTIDE SEQUENCE</scope>
    <source>
        <strain evidence="2">CHK189-11263</strain>
    </source>
</reference>
<dbReference type="Proteomes" id="UP000824208">
    <property type="component" value="Unassembled WGS sequence"/>
</dbReference>
<name>A0A9D2MBS5_9FIRM</name>
<reference evidence="2" key="2">
    <citation type="submission" date="2021-04" db="EMBL/GenBank/DDBJ databases">
        <authorList>
            <person name="Gilroy R."/>
        </authorList>
    </citation>
    <scope>NUCLEOTIDE SEQUENCE</scope>
    <source>
        <strain evidence="2">CHK189-11263</strain>
    </source>
</reference>
<gene>
    <name evidence="2" type="ORF">H9714_05845</name>
</gene>
<protein>
    <submittedName>
        <fullName evidence="2">Uncharacterized protein</fullName>
    </submittedName>
</protein>
<evidence type="ECO:0000313" key="2">
    <source>
        <dbReference type="EMBL" id="HJB57054.1"/>
    </source>
</evidence>
<feature type="transmembrane region" description="Helical" evidence="1">
    <location>
        <begin position="15"/>
        <end position="36"/>
    </location>
</feature>